<reference evidence="9" key="1">
    <citation type="submission" date="2020-07" db="EMBL/GenBank/DDBJ databases">
        <title>Vallitalea pronyensis genome.</title>
        <authorList>
            <person name="Postec A."/>
        </authorList>
    </citation>
    <scope>NUCLEOTIDE SEQUENCE</scope>
    <source>
        <strain evidence="9">FatNI3</strain>
    </source>
</reference>
<feature type="domain" description="Glycosyltransferase 2-like" evidence="8">
    <location>
        <begin position="5"/>
        <end position="164"/>
    </location>
</feature>
<dbReference type="GO" id="GO:0005886">
    <property type="term" value="C:plasma membrane"/>
    <property type="evidence" value="ECO:0007669"/>
    <property type="project" value="TreeGrafter"/>
</dbReference>
<dbReference type="PANTHER" id="PTHR48090">
    <property type="entry name" value="UNDECAPRENYL-PHOSPHATE 4-DEOXY-4-FORMAMIDO-L-ARABINOSE TRANSFERASE-RELATED"/>
    <property type="match status" value="1"/>
</dbReference>
<sequence>MNLAIVIPVYNESDAIYNNFTMIYNSLDKAGIPCHYMLVDDGSTDQTWLEISRLKEQYPHVSAIRFARNFGKEMAICAGLDHIEGDRYLIMDSDLQHPPTCVRDMMRLMDKTGANIVDGIKQKRGKESRLYRSIAKRFYGLLKTATGLNMDNSSDFKLIDERVVDAIRQFRESNLFFRGVVDWVGFQRTAYYFDVEDRQEGETSFSTFNLMKLACNAILSHTSKPLYLTIVGGGIFLIFALILGVQTLVNYFMGNAISGFSTVIVLLLMIGSMIMLSLGIIGIYISRIYDEVKQRPRYIISESANEKEMKAGRLYEPIYTTIKENNG</sequence>
<evidence type="ECO:0000256" key="4">
    <source>
        <dbReference type="ARBA" id="ARBA00022692"/>
    </source>
</evidence>
<dbReference type="InterPro" id="IPR029044">
    <property type="entry name" value="Nucleotide-diphossugar_trans"/>
</dbReference>
<dbReference type="KEGG" id="vpy:HZI73_03175"/>
<dbReference type="Proteomes" id="UP000683246">
    <property type="component" value="Chromosome"/>
</dbReference>
<evidence type="ECO:0000256" key="6">
    <source>
        <dbReference type="ARBA" id="ARBA00023136"/>
    </source>
</evidence>
<keyword evidence="10" id="KW-1185">Reference proteome</keyword>
<keyword evidence="4 7" id="KW-0812">Transmembrane</keyword>
<keyword evidence="2" id="KW-0328">Glycosyltransferase</keyword>
<evidence type="ECO:0000256" key="7">
    <source>
        <dbReference type="SAM" id="Phobius"/>
    </source>
</evidence>
<dbReference type="InterPro" id="IPR001173">
    <property type="entry name" value="Glyco_trans_2-like"/>
</dbReference>
<evidence type="ECO:0000313" key="9">
    <source>
        <dbReference type="EMBL" id="QUI21344.1"/>
    </source>
</evidence>
<evidence type="ECO:0000256" key="1">
    <source>
        <dbReference type="ARBA" id="ARBA00004141"/>
    </source>
</evidence>
<dbReference type="Pfam" id="PF00535">
    <property type="entry name" value="Glycos_transf_2"/>
    <property type="match status" value="1"/>
</dbReference>
<evidence type="ECO:0000313" key="10">
    <source>
        <dbReference type="Proteomes" id="UP000683246"/>
    </source>
</evidence>
<dbReference type="PANTHER" id="PTHR48090:SF1">
    <property type="entry name" value="PROPHAGE BACTOPRENOL GLUCOSYL TRANSFERASE HOMOLOG"/>
    <property type="match status" value="1"/>
</dbReference>
<feature type="transmembrane region" description="Helical" evidence="7">
    <location>
        <begin position="259"/>
        <end position="285"/>
    </location>
</feature>
<dbReference type="Gene3D" id="3.90.550.10">
    <property type="entry name" value="Spore Coat Polysaccharide Biosynthesis Protein SpsA, Chain A"/>
    <property type="match status" value="1"/>
</dbReference>
<accession>A0A8J8SFH5</accession>
<dbReference type="RefSeq" id="WP_212696813.1">
    <property type="nucleotide sequence ID" value="NZ_CP058649.1"/>
</dbReference>
<evidence type="ECO:0000259" key="8">
    <source>
        <dbReference type="Pfam" id="PF00535"/>
    </source>
</evidence>
<dbReference type="EMBL" id="CP058649">
    <property type="protein sequence ID" value="QUI21344.1"/>
    <property type="molecule type" value="Genomic_DNA"/>
</dbReference>
<comment type="subcellular location">
    <subcellularLocation>
        <location evidence="1">Membrane</location>
        <topology evidence="1">Multi-pass membrane protein</topology>
    </subcellularLocation>
</comment>
<dbReference type="CDD" id="cd04187">
    <property type="entry name" value="DPM1_like_bac"/>
    <property type="match status" value="1"/>
</dbReference>
<organism evidence="9 10">
    <name type="scientific">Vallitalea pronyensis</name>
    <dbReference type="NCBI Taxonomy" id="1348613"/>
    <lineage>
        <taxon>Bacteria</taxon>
        <taxon>Bacillati</taxon>
        <taxon>Bacillota</taxon>
        <taxon>Clostridia</taxon>
        <taxon>Lachnospirales</taxon>
        <taxon>Vallitaleaceae</taxon>
        <taxon>Vallitalea</taxon>
    </lineage>
</organism>
<evidence type="ECO:0000256" key="3">
    <source>
        <dbReference type="ARBA" id="ARBA00022679"/>
    </source>
</evidence>
<feature type="transmembrane region" description="Helical" evidence="7">
    <location>
        <begin position="226"/>
        <end position="253"/>
    </location>
</feature>
<dbReference type="AlphaFoldDB" id="A0A8J8SFH5"/>
<name>A0A8J8SFH5_9FIRM</name>
<evidence type="ECO:0000256" key="5">
    <source>
        <dbReference type="ARBA" id="ARBA00022989"/>
    </source>
</evidence>
<protein>
    <submittedName>
        <fullName evidence="9">Glycosyltransferase family 2 protein</fullName>
    </submittedName>
</protein>
<proteinExistence type="predicted"/>
<dbReference type="SUPFAM" id="SSF53448">
    <property type="entry name" value="Nucleotide-diphospho-sugar transferases"/>
    <property type="match status" value="1"/>
</dbReference>
<gene>
    <name evidence="9" type="ORF">HZI73_03175</name>
</gene>
<evidence type="ECO:0000256" key="2">
    <source>
        <dbReference type="ARBA" id="ARBA00022676"/>
    </source>
</evidence>
<keyword evidence="6 7" id="KW-0472">Membrane</keyword>
<dbReference type="GO" id="GO:0016757">
    <property type="term" value="F:glycosyltransferase activity"/>
    <property type="evidence" value="ECO:0007669"/>
    <property type="project" value="UniProtKB-KW"/>
</dbReference>
<keyword evidence="5 7" id="KW-1133">Transmembrane helix</keyword>
<keyword evidence="3" id="KW-0808">Transferase</keyword>
<dbReference type="InterPro" id="IPR050256">
    <property type="entry name" value="Glycosyltransferase_2"/>
</dbReference>